<feature type="non-terminal residue" evidence="9">
    <location>
        <position position="1"/>
    </location>
</feature>
<dbReference type="OrthoDB" id="261426at2759"/>
<evidence type="ECO:0000313" key="10">
    <source>
        <dbReference type="Proteomes" id="UP000789508"/>
    </source>
</evidence>
<dbReference type="GO" id="GO:0050667">
    <property type="term" value="P:homocysteine metabolic process"/>
    <property type="evidence" value="ECO:0007669"/>
    <property type="project" value="TreeGrafter"/>
</dbReference>
<feature type="domain" description="Hcy-binding" evidence="8">
    <location>
        <begin position="10"/>
        <end position="150"/>
    </location>
</feature>
<comment type="caution">
    <text evidence="9">The sequence shown here is derived from an EMBL/GenBank/DDBJ whole genome shotgun (WGS) entry which is preliminary data.</text>
</comment>
<reference evidence="9" key="1">
    <citation type="submission" date="2021-06" db="EMBL/GenBank/DDBJ databases">
        <authorList>
            <person name="Kallberg Y."/>
            <person name="Tangrot J."/>
            <person name="Rosling A."/>
        </authorList>
    </citation>
    <scope>NUCLEOTIDE SEQUENCE</scope>
    <source>
        <strain evidence="9">FL130A</strain>
    </source>
</reference>
<comment type="caution">
    <text evidence="7">Lacks conserved residue(s) required for the propagation of feature annotation.</text>
</comment>
<dbReference type="SUPFAM" id="SSF82282">
    <property type="entry name" value="Homocysteine S-methyltransferase"/>
    <property type="match status" value="1"/>
</dbReference>
<evidence type="ECO:0000256" key="4">
    <source>
        <dbReference type="ARBA" id="ARBA00022691"/>
    </source>
</evidence>
<evidence type="ECO:0000256" key="5">
    <source>
        <dbReference type="ARBA" id="ARBA00022723"/>
    </source>
</evidence>
<dbReference type="PROSITE" id="PS50970">
    <property type="entry name" value="HCY"/>
    <property type="match status" value="1"/>
</dbReference>
<accession>A0A9N9ENM2</accession>
<evidence type="ECO:0000256" key="7">
    <source>
        <dbReference type="PROSITE-ProRule" id="PRU00333"/>
    </source>
</evidence>
<dbReference type="GO" id="GO:0032259">
    <property type="term" value="P:methylation"/>
    <property type="evidence" value="ECO:0007669"/>
    <property type="project" value="UniProtKB-KW"/>
</dbReference>
<comment type="similarity">
    <text evidence="1">Belongs to the vitamin-B12 dependent methionine synthase family.</text>
</comment>
<dbReference type="PANTHER" id="PTHR45833">
    <property type="entry name" value="METHIONINE SYNTHASE"/>
    <property type="match status" value="1"/>
</dbReference>
<name>A0A9N9ENM2_9GLOM</name>
<keyword evidence="6" id="KW-0170">Cobalt</keyword>
<dbReference type="InterPro" id="IPR003726">
    <property type="entry name" value="HCY_dom"/>
</dbReference>
<dbReference type="Gene3D" id="3.20.20.330">
    <property type="entry name" value="Homocysteine-binding-like domain"/>
    <property type="match status" value="1"/>
</dbReference>
<keyword evidence="4" id="KW-0949">S-adenosyl-L-methionine</keyword>
<dbReference type="Pfam" id="PF02574">
    <property type="entry name" value="S-methyl_trans"/>
    <property type="match status" value="1"/>
</dbReference>
<dbReference type="GO" id="GO:0046653">
    <property type="term" value="P:tetrahydrofolate metabolic process"/>
    <property type="evidence" value="ECO:0007669"/>
    <property type="project" value="TreeGrafter"/>
</dbReference>
<organism evidence="9 10">
    <name type="scientific">Ambispora leptoticha</name>
    <dbReference type="NCBI Taxonomy" id="144679"/>
    <lineage>
        <taxon>Eukaryota</taxon>
        <taxon>Fungi</taxon>
        <taxon>Fungi incertae sedis</taxon>
        <taxon>Mucoromycota</taxon>
        <taxon>Glomeromycotina</taxon>
        <taxon>Glomeromycetes</taxon>
        <taxon>Archaeosporales</taxon>
        <taxon>Ambisporaceae</taxon>
        <taxon>Ambispora</taxon>
    </lineage>
</organism>
<dbReference type="GO" id="GO:0008705">
    <property type="term" value="F:methionine synthase activity"/>
    <property type="evidence" value="ECO:0007669"/>
    <property type="project" value="TreeGrafter"/>
</dbReference>
<evidence type="ECO:0000259" key="8">
    <source>
        <dbReference type="PROSITE" id="PS50970"/>
    </source>
</evidence>
<keyword evidence="3" id="KW-0808">Transferase</keyword>
<sequence length="150" mass="16620">MTTNNIEDLTVYLHEQLSKRILFLDGGMGTVIQNLKLTEADFRGNRFIDHPKDLKGNNDILVLTQPHHIKNIHLQYLEAGADFVETNTFSSTCISQGDYAAEKYAYELNKVAAQLAKEACVEITAKDSSKPRFVCGAIGPTNRTCSISPS</sequence>
<evidence type="ECO:0000313" key="9">
    <source>
        <dbReference type="EMBL" id="CAG8687162.1"/>
    </source>
</evidence>
<dbReference type="PANTHER" id="PTHR45833:SF1">
    <property type="entry name" value="METHIONINE SYNTHASE"/>
    <property type="match status" value="1"/>
</dbReference>
<dbReference type="GO" id="GO:0046872">
    <property type="term" value="F:metal ion binding"/>
    <property type="evidence" value="ECO:0007669"/>
    <property type="project" value="UniProtKB-KW"/>
</dbReference>
<dbReference type="Proteomes" id="UP000789508">
    <property type="component" value="Unassembled WGS sequence"/>
</dbReference>
<keyword evidence="2" id="KW-0489">Methyltransferase</keyword>
<dbReference type="InterPro" id="IPR050554">
    <property type="entry name" value="Met_Synthase/Corrinoid"/>
</dbReference>
<evidence type="ECO:0000256" key="2">
    <source>
        <dbReference type="ARBA" id="ARBA00022603"/>
    </source>
</evidence>
<dbReference type="AlphaFoldDB" id="A0A9N9ENM2"/>
<keyword evidence="5" id="KW-0479">Metal-binding</keyword>
<evidence type="ECO:0000256" key="3">
    <source>
        <dbReference type="ARBA" id="ARBA00022679"/>
    </source>
</evidence>
<evidence type="ECO:0000256" key="6">
    <source>
        <dbReference type="ARBA" id="ARBA00023285"/>
    </source>
</evidence>
<proteinExistence type="inferred from homology"/>
<protein>
    <submittedName>
        <fullName evidence="9">8891_t:CDS:1</fullName>
    </submittedName>
</protein>
<gene>
    <name evidence="9" type="ORF">ALEPTO_LOCUS11079</name>
</gene>
<keyword evidence="10" id="KW-1185">Reference proteome</keyword>
<evidence type="ECO:0000256" key="1">
    <source>
        <dbReference type="ARBA" id="ARBA00010398"/>
    </source>
</evidence>
<dbReference type="InterPro" id="IPR036589">
    <property type="entry name" value="HCY_dom_sf"/>
</dbReference>
<dbReference type="EMBL" id="CAJVPS010015674">
    <property type="protein sequence ID" value="CAG8687162.1"/>
    <property type="molecule type" value="Genomic_DNA"/>
</dbReference>
<dbReference type="GO" id="GO:0005829">
    <property type="term" value="C:cytosol"/>
    <property type="evidence" value="ECO:0007669"/>
    <property type="project" value="TreeGrafter"/>
</dbReference>